<sequence length="182" mass="20746">MYGNIWINEIGTNTLNGSPSRSIPQEIGSEAKPPSTWDPRSTLLKYYQQAQEQVNQRLRKAIADRADVQNDIVRPHPVEPASRVWLYLDRVREGYAKMLVHLWHGPFRVAEKIGKYAVRLDVAGSTYSIFLVVHISKIKPVKIFPDRPIARLNEAEGDRMNFDEAGSMIGIQMNTKWSGFPI</sequence>
<dbReference type="EMBL" id="NBNE01005906">
    <property type="protein sequence ID" value="OWZ02842.1"/>
    <property type="molecule type" value="Genomic_DNA"/>
</dbReference>
<dbReference type="Proteomes" id="UP000198211">
    <property type="component" value="Unassembled WGS sequence"/>
</dbReference>
<evidence type="ECO:0000256" key="1">
    <source>
        <dbReference type="SAM" id="MobiDB-lite"/>
    </source>
</evidence>
<gene>
    <name evidence="2" type="ORF">PHMEG_00025526</name>
</gene>
<organism evidence="2 3">
    <name type="scientific">Phytophthora megakarya</name>
    <dbReference type="NCBI Taxonomy" id="4795"/>
    <lineage>
        <taxon>Eukaryota</taxon>
        <taxon>Sar</taxon>
        <taxon>Stramenopiles</taxon>
        <taxon>Oomycota</taxon>
        <taxon>Peronosporomycetes</taxon>
        <taxon>Peronosporales</taxon>
        <taxon>Peronosporaceae</taxon>
        <taxon>Phytophthora</taxon>
    </lineage>
</organism>
<accession>A0A225VBY7</accession>
<comment type="caution">
    <text evidence="2">The sequence shown here is derived from an EMBL/GenBank/DDBJ whole genome shotgun (WGS) entry which is preliminary data.</text>
</comment>
<dbReference type="OrthoDB" id="164351at2759"/>
<keyword evidence="3" id="KW-1185">Reference proteome</keyword>
<proteinExistence type="predicted"/>
<name>A0A225VBY7_9STRA</name>
<dbReference type="AlphaFoldDB" id="A0A225VBY7"/>
<evidence type="ECO:0000313" key="3">
    <source>
        <dbReference type="Proteomes" id="UP000198211"/>
    </source>
</evidence>
<evidence type="ECO:0008006" key="4">
    <source>
        <dbReference type="Google" id="ProtNLM"/>
    </source>
</evidence>
<feature type="region of interest" description="Disordered" evidence="1">
    <location>
        <begin position="17"/>
        <end position="37"/>
    </location>
</feature>
<reference evidence="3" key="1">
    <citation type="submission" date="2017-03" db="EMBL/GenBank/DDBJ databases">
        <title>Phytopthora megakarya and P. palmivora, two closely related causual agents of cacao black pod achieved similar genome size and gene model numbers by different mechanisms.</title>
        <authorList>
            <person name="Ali S."/>
            <person name="Shao J."/>
            <person name="Larry D.J."/>
            <person name="Kronmiller B."/>
            <person name="Shen D."/>
            <person name="Strem M.D."/>
            <person name="Melnick R.L."/>
            <person name="Guiltinan M.J."/>
            <person name="Tyler B.M."/>
            <person name="Meinhardt L.W."/>
            <person name="Bailey B.A."/>
        </authorList>
    </citation>
    <scope>NUCLEOTIDE SEQUENCE [LARGE SCALE GENOMIC DNA]</scope>
    <source>
        <strain evidence="3">zdho120</strain>
    </source>
</reference>
<evidence type="ECO:0000313" key="2">
    <source>
        <dbReference type="EMBL" id="OWZ02842.1"/>
    </source>
</evidence>
<protein>
    <recommendedName>
        <fullName evidence="4">Reverse transcriptase</fullName>
    </recommendedName>
</protein>